<proteinExistence type="predicted"/>
<reference evidence="2" key="5">
    <citation type="journal article" date="2021" name="G3 (Bethesda)">
        <title>Aegilops tauschii genome assembly Aet v5.0 features greater sequence contiguity and improved annotation.</title>
        <authorList>
            <person name="Wang L."/>
            <person name="Zhu T."/>
            <person name="Rodriguez J.C."/>
            <person name="Deal K.R."/>
            <person name="Dubcovsky J."/>
            <person name="McGuire P.E."/>
            <person name="Lux T."/>
            <person name="Spannagl M."/>
            <person name="Mayer K.F.X."/>
            <person name="Baldrich P."/>
            <person name="Meyers B.C."/>
            <person name="Huo N."/>
            <person name="Gu Y.Q."/>
            <person name="Zhou H."/>
            <person name="Devos K.M."/>
            <person name="Bennetzen J.L."/>
            <person name="Unver T."/>
            <person name="Budak H."/>
            <person name="Gulick P.J."/>
            <person name="Galiba G."/>
            <person name="Kalapos B."/>
            <person name="Nelson D.R."/>
            <person name="Li P."/>
            <person name="You F.M."/>
            <person name="Luo M.C."/>
            <person name="Dvorak J."/>
        </authorList>
    </citation>
    <scope>NUCLEOTIDE SEQUENCE [LARGE SCALE GENOMIC DNA]</scope>
    <source>
        <strain evidence="2">cv. AL8/78</strain>
    </source>
</reference>
<feature type="compositionally biased region" description="Polar residues" evidence="1">
    <location>
        <begin position="17"/>
        <end position="28"/>
    </location>
</feature>
<reference evidence="3" key="2">
    <citation type="journal article" date="2017" name="Nat. Plants">
        <title>The Aegilops tauschii genome reveals multiple impacts of transposons.</title>
        <authorList>
            <person name="Zhao G."/>
            <person name="Zou C."/>
            <person name="Li K."/>
            <person name="Wang K."/>
            <person name="Li T."/>
            <person name="Gao L."/>
            <person name="Zhang X."/>
            <person name="Wang H."/>
            <person name="Yang Z."/>
            <person name="Liu X."/>
            <person name="Jiang W."/>
            <person name="Mao L."/>
            <person name="Kong X."/>
            <person name="Jiao Y."/>
            <person name="Jia J."/>
        </authorList>
    </citation>
    <scope>NUCLEOTIDE SEQUENCE [LARGE SCALE GENOMIC DNA]</scope>
    <source>
        <strain evidence="3">cv. AL8/78</strain>
    </source>
</reference>
<dbReference type="EnsemblPlants" id="AET7Gv20524400.1">
    <property type="protein sequence ID" value="AET7Gv20524400.1"/>
    <property type="gene ID" value="AET7Gv20524400"/>
</dbReference>
<feature type="compositionally biased region" description="Basic residues" evidence="1">
    <location>
        <begin position="29"/>
        <end position="38"/>
    </location>
</feature>
<organism evidence="2 3">
    <name type="scientific">Aegilops tauschii subsp. strangulata</name>
    <name type="common">Goatgrass</name>
    <dbReference type="NCBI Taxonomy" id="200361"/>
    <lineage>
        <taxon>Eukaryota</taxon>
        <taxon>Viridiplantae</taxon>
        <taxon>Streptophyta</taxon>
        <taxon>Embryophyta</taxon>
        <taxon>Tracheophyta</taxon>
        <taxon>Spermatophyta</taxon>
        <taxon>Magnoliopsida</taxon>
        <taxon>Liliopsida</taxon>
        <taxon>Poales</taxon>
        <taxon>Poaceae</taxon>
        <taxon>BOP clade</taxon>
        <taxon>Pooideae</taxon>
        <taxon>Triticodae</taxon>
        <taxon>Triticeae</taxon>
        <taxon>Triticinae</taxon>
        <taxon>Aegilops</taxon>
    </lineage>
</organism>
<keyword evidence="3" id="KW-1185">Reference proteome</keyword>
<reference evidence="3" key="1">
    <citation type="journal article" date="2014" name="Science">
        <title>Ancient hybridizations among the ancestral genomes of bread wheat.</title>
        <authorList>
            <consortium name="International Wheat Genome Sequencing Consortium,"/>
            <person name="Marcussen T."/>
            <person name="Sandve S.R."/>
            <person name="Heier L."/>
            <person name="Spannagl M."/>
            <person name="Pfeifer M."/>
            <person name="Jakobsen K.S."/>
            <person name="Wulff B.B."/>
            <person name="Steuernagel B."/>
            <person name="Mayer K.F."/>
            <person name="Olsen O.A."/>
        </authorList>
    </citation>
    <scope>NUCLEOTIDE SEQUENCE [LARGE SCALE GENOMIC DNA]</scope>
    <source>
        <strain evidence="3">cv. AL8/78</strain>
    </source>
</reference>
<evidence type="ECO:0000256" key="1">
    <source>
        <dbReference type="SAM" id="MobiDB-lite"/>
    </source>
</evidence>
<name>A0A453RAT5_AEGTS</name>
<accession>A0A453RAT5</accession>
<protein>
    <submittedName>
        <fullName evidence="2">Uncharacterized protein</fullName>
    </submittedName>
</protein>
<evidence type="ECO:0000313" key="3">
    <source>
        <dbReference type="Proteomes" id="UP000015105"/>
    </source>
</evidence>
<dbReference type="Gramene" id="AET7Gv20524400.1">
    <property type="protein sequence ID" value="AET7Gv20524400.1"/>
    <property type="gene ID" value="AET7Gv20524400"/>
</dbReference>
<feature type="region of interest" description="Disordered" evidence="1">
    <location>
        <begin position="1"/>
        <end position="40"/>
    </location>
</feature>
<reference evidence="2" key="3">
    <citation type="journal article" date="2017" name="Nature">
        <title>Genome sequence of the progenitor of the wheat D genome Aegilops tauschii.</title>
        <authorList>
            <person name="Luo M.C."/>
            <person name="Gu Y.Q."/>
            <person name="Puiu D."/>
            <person name="Wang H."/>
            <person name="Twardziok S.O."/>
            <person name="Deal K.R."/>
            <person name="Huo N."/>
            <person name="Zhu T."/>
            <person name="Wang L."/>
            <person name="Wang Y."/>
            <person name="McGuire P.E."/>
            <person name="Liu S."/>
            <person name="Long H."/>
            <person name="Ramasamy R.K."/>
            <person name="Rodriguez J.C."/>
            <person name="Van S.L."/>
            <person name="Yuan L."/>
            <person name="Wang Z."/>
            <person name="Xia Z."/>
            <person name="Xiao L."/>
            <person name="Anderson O.D."/>
            <person name="Ouyang S."/>
            <person name="Liang Y."/>
            <person name="Zimin A.V."/>
            <person name="Pertea G."/>
            <person name="Qi P."/>
            <person name="Bennetzen J.L."/>
            <person name="Dai X."/>
            <person name="Dawson M.W."/>
            <person name="Muller H.G."/>
            <person name="Kugler K."/>
            <person name="Rivarola-Duarte L."/>
            <person name="Spannagl M."/>
            <person name="Mayer K.F.X."/>
            <person name="Lu F.H."/>
            <person name="Bevan M.W."/>
            <person name="Leroy P."/>
            <person name="Li P."/>
            <person name="You F.M."/>
            <person name="Sun Q."/>
            <person name="Liu Z."/>
            <person name="Lyons E."/>
            <person name="Wicker T."/>
            <person name="Salzberg S.L."/>
            <person name="Devos K.M."/>
            <person name="Dvorak J."/>
        </authorList>
    </citation>
    <scope>NUCLEOTIDE SEQUENCE [LARGE SCALE GENOMIC DNA]</scope>
    <source>
        <strain evidence="2">cv. AL8/78</strain>
    </source>
</reference>
<dbReference type="AlphaFoldDB" id="A0A453RAT5"/>
<sequence length="56" mass="6194">FTTFQLRPPPPLKKRSTQAGMAQAQSHTTRAHACKHPKPAAGERAIIYQTQTKHTA</sequence>
<reference evidence="2" key="4">
    <citation type="submission" date="2019-03" db="UniProtKB">
        <authorList>
            <consortium name="EnsemblPlants"/>
        </authorList>
    </citation>
    <scope>IDENTIFICATION</scope>
</reference>
<dbReference type="Proteomes" id="UP000015105">
    <property type="component" value="Chromosome 7D"/>
</dbReference>
<evidence type="ECO:0000313" key="2">
    <source>
        <dbReference type="EnsemblPlants" id="AET7Gv20524400.1"/>
    </source>
</evidence>